<dbReference type="PANTHER" id="PTHR15239">
    <property type="entry name" value="NUCLEAR EXPORT MEDIATOR FACTOR NEMF"/>
    <property type="match status" value="1"/>
</dbReference>
<dbReference type="Pfam" id="PF05670">
    <property type="entry name" value="NFACT-R_1"/>
    <property type="match status" value="1"/>
</dbReference>
<organism evidence="2">
    <name type="scientific">bioreactor metagenome</name>
    <dbReference type="NCBI Taxonomy" id="1076179"/>
    <lineage>
        <taxon>unclassified sequences</taxon>
        <taxon>metagenomes</taxon>
        <taxon>ecological metagenomes</taxon>
    </lineage>
</organism>
<dbReference type="InterPro" id="IPR008532">
    <property type="entry name" value="NFACT_RNA-bd"/>
</dbReference>
<dbReference type="EMBL" id="VSSQ01000218">
    <property type="protein sequence ID" value="MPL86245.1"/>
    <property type="molecule type" value="Genomic_DNA"/>
</dbReference>
<reference evidence="2" key="1">
    <citation type="submission" date="2019-08" db="EMBL/GenBank/DDBJ databases">
        <authorList>
            <person name="Kucharzyk K."/>
            <person name="Murdoch R.W."/>
            <person name="Higgins S."/>
            <person name="Loffler F."/>
        </authorList>
    </citation>
    <scope>NUCLEOTIDE SEQUENCE</scope>
</reference>
<dbReference type="GO" id="GO:1990112">
    <property type="term" value="C:RQC complex"/>
    <property type="evidence" value="ECO:0007669"/>
    <property type="project" value="TreeGrafter"/>
</dbReference>
<dbReference type="PANTHER" id="PTHR15239:SF6">
    <property type="entry name" value="RIBOSOME QUALITY CONTROL COMPLEX SUBUNIT NEMF"/>
    <property type="match status" value="1"/>
</dbReference>
<accession>A0A644V5D8</accession>
<dbReference type="GO" id="GO:0043023">
    <property type="term" value="F:ribosomal large subunit binding"/>
    <property type="evidence" value="ECO:0007669"/>
    <property type="project" value="TreeGrafter"/>
</dbReference>
<comment type="caution">
    <text evidence="2">The sequence shown here is derived from an EMBL/GenBank/DDBJ whole genome shotgun (WGS) entry which is preliminary data.</text>
</comment>
<feature type="domain" description="NFACT RNA-binding" evidence="1">
    <location>
        <begin position="467"/>
        <end position="554"/>
    </location>
</feature>
<protein>
    <recommendedName>
        <fullName evidence="1">NFACT RNA-binding domain-containing protein</fullName>
    </recommendedName>
</protein>
<name>A0A644V5D8_9ZZZZ</name>
<sequence length="575" mass="63960">MNLEGITLSLLTKELKKQIENGKIYKIFMPAKNSLLLMINTGNTTLNLLADFSGTTPLLYLADTIPERPNTPPAFCMLLRKHLEEGRITCLHQQNLDRVLIMDICLIGPARQIITKHLIFELTGKNSNIIFTDEQQLIIDSLRHIGKNQSSFRQILPNLPYETPPKQDGLNFLSAPAHSIVDACQRAIDEPVLKSLITLTIGIGKNTALEVLARSNINTNVTGLTLLEAISCEKALTALQKEINNCFNTENYSVYGIINQKNSMKLVVPYSPVANNGEKLVKFNTVLDALSFGAKLIPIQIPDKELLNKIISNAVVKTTKKVKLLAKDLVEAQKADDQKIIADTLMANIYNLKKGISSCTLNSIYDNTPLTISLSPILSPIDNAQNYYKKYNKFKRALNEIELQQKETLNLLTYLESIDASIGTAATKNEIAEIKQEMIFAGLLPNTSKKKRTITLAKSTPAAIKFSDETTVHIGKNNKQNDYVTFKIGKSSDLWFHTKGIPGSHVILKTTSPEPSYEDILHAARLAAFYSKGKTAEQVPVDYTQKRFVKKPNGAKPGFVIYTEQKTLYVKPDAD</sequence>
<dbReference type="GO" id="GO:0072344">
    <property type="term" value="P:rescue of stalled ribosome"/>
    <property type="evidence" value="ECO:0007669"/>
    <property type="project" value="TreeGrafter"/>
</dbReference>
<proteinExistence type="predicted"/>
<dbReference type="InterPro" id="IPR051608">
    <property type="entry name" value="RQC_Subunit_NEMF"/>
</dbReference>
<gene>
    <name evidence="2" type="primary">yloA_5</name>
    <name evidence="2" type="ORF">SDC9_32222</name>
</gene>
<dbReference type="AlphaFoldDB" id="A0A644V5D8"/>
<evidence type="ECO:0000313" key="2">
    <source>
        <dbReference type="EMBL" id="MPL86245.1"/>
    </source>
</evidence>
<dbReference type="Gene3D" id="2.30.310.10">
    <property type="entry name" value="ibrinogen binding protein from staphylococcus aureus domain"/>
    <property type="match status" value="1"/>
</dbReference>
<evidence type="ECO:0000259" key="1">
    <source>
        <dbReference type="Pfam" id="PF05670"/>
    </source>
</evidence>
<dbReference type="GO" id="GO:0000049">
    <property type="term" value="F:tRNA binding"/>
    <property type="evidence" value="ECO:0007669"/>
    <property type="project" value="TreeGrafter"/>
</dbReference>
<dbReference type="Pfam" id="PF05833">
    <property type="entry name" value="NFACT_N"/>
    <property type="match status" value="1"/>
</dbReference>